<dbReference type="PANTHER" id="PTHR21621">
    <property type="entry name" value="RIBOSOMAL PROTEIN S6 MODIFICATION PROTEIN"/>
    <property type="match status" value="1"/>
</dbReference>
<keyword evidence="1" id="KW-0547">Nucleotide-binding</keyword>
<organism evidence="3 4">
    <name type="scientific">Caldalkalibacillus horti</name>
    <dbReference type="NCBI Taxonomy" id="77523"/>
    <lineage>
        <taxon>Bacteria</taxon>
        <taxon>Bacillati</taxon>
        <taxon>Bacillota</taxon>
        <taxon>Bacilli</taxon>
        <taxon>Bacillales</taxon>
        <taxon>Bacillaceae</taxon>
        <taxon>Caldalkalibacillus</taxon>
    </lineage>
</organism>
<dbReference type="PROSITE" id="PS50975">
    <property type="entry name" value="ATP_GRASP"/>
    <property type="match status" value="1"/>
</dbReference>
<name>A0ABT9VW37_9BACI</name>
<reference evidence="3 4" key="1">
    <citation type="submission" date="2023-07" db="EMBL/GenBank/DDBJ databases">
        <title>Genomic Encyclopedia of Type Strains, Phase IV (KMG-IV): sequencing the most valuable type-strain genomes for metagenomic binning, comparative biology and taxonomic classification.</title>
        <authorList>
            <person name="Goeker M."/>
        </authorList>
    </citation>
    <scope>NUCLEOTIDE SEQUENCE [LARGE SCALE GENOMIC DNA]</scope>
    <source>
        <strain evidence="3 4">DSM 12751</strain>
    </source>
</reference>
<dbReference type="Proteomes" id="UP001235840">
    <property type="component" value="Unassembled WGS sequence"/>
</dbReference>
<evidence type="ECO:0000256" key="1">
    <source>
        <dbReference type="PROSITE-ProRule" id="PRU00409"/>
    </source>
</evidence>
<dbReference type="Gene3D" id="3.30.470.20">
    <property type="entry name" value="ATP-grasp fold, B domain"/>
    <property type="match status" value="1"/>
</dbReference>
<dbReference type="InterPro" id="IPR011761">
    <property type="entry name" value="ATP-grasp"/>
</dbReference>
<dbReference type="EMBL" id="JAUSTY010000004">
    <property type="protein sequence ID" value="MDQ0165183.1"/>
    <property type="molecule type" value="Genomic_DNA"/>
</dbReference>
<evidence type="ECO:0000313" key="4">
    <source>
        <dbReference type="Proteomes" id="UP001235840"/>
    </source>
</evidence>
<dbReference type="PANTHER" id="PTHR21621:SF2">
    <property type="entry name" value="COENZYME GAMMA-F420-2:ALPHA-L-GLUTAMATE LIGASE"/>
    <property type="match status" value="1"/>
</dbReference>
<dbReference type="InterPro" id="IPR026838">
    <property type="entry name" value="YheC/D"/>
</dbReference>
<dbReference type="SUPFAM" id="SSF56059">
    <property type="entry name" value="Glutathione synthetase ATP-binding domain-like"/>
    <property type="match status" value="1"/>
</dbReference>
<feature type="domain" description="ATP-grasp" evidence="2">
    <location>
        <begin position="193"/>
        <end position="428"/>
    </location>
</feature>
<sequence>MSSSSKVKVYYHPKQNAWFIKKHQRSKEESTYSWGANHAPIQKLFVPKLPDSQPSFSINTVKSRESRKKGYLVPLIGIMAAKGNNAPFTGNRRNFIDLIGTGKRNGAILYVFTPDQIDWENEQIRGWFYNFSVKGWQEALFPFPNVIYNRISTREQESSSDAQQAISRFQAYGKRLTLFNPHFFNKQDTFQLLKSSRELSSFLPDTQILQTKQDLVQMLRKHQTIYLKPTKGKAGKGILRIIIQPNERNFLFTSQLSNQIISMTVTSVEKLWRLYQKYRISSPYIAQQGIELETIQDQPFDFRVLVQKNKTGQWEVTGVGTRVAGKNRITTHVPQGGRIENSNSVLEALYPNQAPLILANIHQLALAIAKILEANYHVLGEMSMDIGLDKKKRLWFFEANSKPMKFDEPTIRTKSLNNLIDYSKHLTFNHS</sequence>
<gene>
    <name evidence="3" type="ORF">J2S11_001083</name>
</gene>
<comment type="caution">
    <text evidence="3">The sequence shown here is derived from an EMBL/GenBank/DDBJ whole genome shotgun (WGS) entry which is preliminary data.</text>
</comment>
<keyword evidence="4" id="KW-1185">Reference proteome</keyword>
<protein>
    <recommendedName>
        <fullName evidence="2">ATP-grasp domain-containing protein</fullName>
    </recommendedName>
</protein>
<dbReference type="Pfam" id="PF14398">
    <property type="entry name" value="ATPgrasp_YheCD"/>
    <property type="match status" value="1"/>
</dbReference>
<dbReference type="RefSeq" id="WP_307391926.1">
    <property type="nucleotide sequence ID" value="NZ_JAUSTY010000004.1"/>
</dbReference>
<evidence type="ECO:0000259" key="2">
    <source>
        <dbReference type="PROSITE" id="PS50975"/>
    </source>
</evidence>
<accession>A0ABT9VW37</accession>
<keyword evidence="1" id="KW-0067">ATP-binding</keyword>
<evidence type="ECO:0000313" key="3">
    <source>
        <dbReference type="EMBL" id="MDQ0165183.1"/>
    </source>
</evidence>
<proteinExistence type="predicted"/>